<dbReference type="Pfam" id="PF00106">
    <property type="entry name" value="adh_short"/>
    <property type="match status" value="1"/>
</dbReference>
<keyword evidence="3" id="KW-0812">Transmembrane</keyword>
<dbReference type="InterPro" id="IPR051019">
    <property type="entry name" value="VLCFA-Steroid_DH"/>
</dbReference>
<dbReference type="PANTHER" id="PTHR43899:SF21">
    <property type="entry name" value="OS04G0116600 PROTEIN"/>
    <property type="match status" value="1"/>
</dbReference>
<dbReference type="InterPro" id="IPR002347">
    <property type="entry name" value="SDR_fam"/>
</dbReference>
<dbReference type="PRINTS" id="PR00081">
    <property type="entry name" value="GDHRDH"/>
</dbReference>
<comment type="caution">
    <text evidence="4">The sequence shown here is derived from an EMBL/GenBank/DDBJ whole genome shotgun (WGS) entry which is preliminary data.</text>
</comment>
<dbReference type="PRINTS" id="PR00080">
    <property type="entry name" value="SDRFAMILY"/>
</dbReference>
<reference evidence="4" key="1">
    <citation type="submission" date="2020-10" db="EMBL/GenBank/DDBJ databases">
        <authorList>
            <person name="Han B."/>
            <person name="Lu T."/>
            <person name="Zhao Q."/>
            <person name="Huang X."/>
            <person name="Zhao Y."/>
        </authorList>
    </citation>
    <scope>NUCLEOTIDE SEQUENCE</scope>
</reference>
<dbReference type="EMBL" id="CAJGYO010000018">
    <property type="protein sequence ID" value="CAD6336859.1"/>
    <property type="molecule type" value="Genomic_DNA"/>
</dbReference>
<evidence type="ECO:0000313" key="5">
    <source>
        <dbReference type="Proteomes" id="UP000604825"/>
    </source>
</evidence>
<keyword evidence="3" id="KW-0472">Membrane</keyword>
<evidence type="ECO:0000256" key="3">
    <source>
        <dbReference type="SAM" id="Phobius"/>
    </source>
</evidence>
<dbReference type="GO" id="GO:0005783">
    <property type="term" value="C:endoplasmic reticulum"/>
    <property type="evidence" value="ECO:0007669"/>
    <property type="project" value="TreeGrafter"/>
</dbReference>
<dbReference type="GO" id="GO:0045703">
    <property type="term" value="F:ketoreductase activity"/>
    <property type="evidence" value="ECO:0007669"/>
    <property type="project" value="TreeGrafter"/>
</dbReference>
<dbReference type="PANTHER" id="PTHR43899">
    <property type="entry name" value="RH59310P"/>
    <property type="match status" value="1"/>
</dbReference>
<keyword evidence="5" id="KW-1185">Reference proteome</keyword>
<keyword evidence="3" id="KW-1133">Transmembrane helix</keyword>
<organism evidence="4 5">
    <name type="scientific">Miscanthus lutarioriparius</name>
    <dbReference type="NCBI Taxonomy" id="422564"/>
    <lineage>
        <taxon>Eukaryota</taxon>
        <taxon>Viridiplantae</taxon>
        <taxon>Streptophyta</taxon>
        <taxon>Embryophyta</taxon>
        <taxon>Tracheophyta</taxon>
        <taxon>Spermatophyta</taxon>
        <taxon>Magnoliopsida</taxon>
        <taxon>Liliopsida</taxon>
        <taxon>Poales</taxon>
        <taxon>Poaceae</taxon>
        <taxon>PACMAD clade</taxon>
        <taxon>Panicoideae</taxon>
        <taxon>Andropogonodae</taxon>
        <taxon>Andropogoneae</taxon>
        <taxon>Saccharinae</taxon>
        <taxon>Miscanthus</taxon>
    </lineage>
</organism>
<evidence type="ECO:0000313" key="4">
    <source>
        <dbReference type="EMBL" id="CAD6336859.1"/>
    </source>
</evidence>
<evidence type="ECO:0000256" key="2">
    <source>
        <dbReference type="RuleBase" id="RU000363"/>
    </source>
</evidence>
<dbReference type="Gene3D" id="3.40.50.720">
    <property type="entry name" value="NAD(P)-binding Rossmann-like Domain"/>
    <property type="match status" value="1"/>
</dbReference>
<keyword evidence="1" id="KW-0560">Oxidoreductase</keyword>
<feature type="transmembrane region" description="Helical" evidence="3">
    <location>
        <begin position="6"/>
        <end position="32"/>
    </location>
</feature>
<evidence type="ECO:0000256" key="1">
    <source>
        <dbReference type="ARBA" id="ARBA00023002"/>
    </source>
</evidence>
<dbReference type="PIRSF" id="PIRSF000126">
    <property type="entry name" value="11-beta-HSD1"/>
    <property type="match status" value="1"/>
</dbReference>
<dbReference type="OrthoDB" id="5545019at2759"/>
<dbReference type="Proteomes" id="UP000604825">
    <property type="component" value="Unassembled WGS sequence"/>
</dbReference>
<proteinExistence type="inferred from homology"/>
<dbReference type="InterPro" id="IPR036291">
    <property type="entry name" value="NAD(P)-bd_dom_sf"/>
</dbReference>
<dbReference type="AlphaFoldDB" id="A0A811S5N6"/>
<gene>
    <name evidence="4" type="ORF">NCGR_LOCUS60957</name>
</gene>
<accession>A0A811S5N6</accession>
<sequence>MEDVPVWFVSLACLGALYIAAICGRPLAYLVLCLRRPKDLHRYGSWAIVTGPTSGLGRSMAMELARRGLNLVLLDLNSDNLRETSDAIKSLHPVKIKTVVLDLSLVATPEGEEAMRRLREVVDGLDVGLLVNNAGVAKPCAVYLHEFDVDAWVKMIRVNLWALTEVTAAVLPGMVARRRGAIVNIGSGSTEAIPSFPLYTIYAATKR</sequence>
<dbReference type="SUPFAM" id="SSF51735">
    <property type="entry name" value="NAD(P)-binding Rossmann-fold domains"/>
    <property type="match status" value="1"/>
</dbReference>
<comment type="similarity">
    <text evidence="2">Belongs to the short-chain dehydrogenases/reductases (SDR) family.</text>
</comment>
<name>A0A811S5N6_9POAL</name>
<protein>
    <submittedName>
        <fullName evidence="4">Uncharacterized protein</fullName>
    </submittedName>
</protein>